<dbReference type="EMBL" id="HBUF01235223">
    <property type="protein sequence ID" value="CAG6674957.1"/>
    <property type="molecule type" value="Transcribed_RNA"/>
</dbReference>
<dbReference type="EMBL" id="HBUF01235224">
    <property type="protein sequence ID" value="CAG6674959.1"/>
    <property type="molecule type" value="Transcribed_RNA"/>
</dbReference>
<organism evidence="1">
    <name type="scientific">Cacopsylla melanoneura</name>
    <dbReference type="NCBI Taxonomy" id="428564"/>
    <lineage>
        <taxon>Eukaryota</taxon>
        <taxon>Metazoa</taxon>
        <taxon>Ecdysozoa</taxon>
        <taxon>Arthropoda</taxon>
        <taxon>Hexapoda</taxon>
        <taxon>Insecta</taxon>
        <taxon>Pterygota</taxon>
        <taxon>Neoptera</taxon>
        <taxon>Paraneoptera</taxon>
        <taxon>Hemiptera</taxon>
        <taxon>Sternorrhyncha</taxon>
        <taxon>Psylloidea</taxon>
        <taxon>Psyllidae</taxon>
        <taxon>Psyllinae</taxon>
        <taxon>Cacopsylla</taxon>
    </lineage>
</organism>
<accession>A0A8D8WYD4</accession>
<dbReference type="EMBL" id="HBUF01535688">
    <property type="protein sequence ID" value="CAG6753223.1"/>
    <property type="molecule type" value="Transcribed_RNA"/>
</dbReference>
<dbReference type="AlphaFoldDB" id="A0A8D8WYD4"/>
<sequence>MIRSLKVWIRWEVIVSTMERSVLSRVRYKILRMELCIMGQPLGHQEVCSAIVSSWMSLDMSFIQPWDHFLFPCLSCCSFIGESTKLQFVRPKLSTRGSAQPSQVLVASSGIDLMIKDSR</sequence>
<protein>
    <submittedName>
        <fullName evidence="1">Uncharacterized protein</fullName>
    </submittedName>
</protein>
<proteinExistence type="predicted"/>
<reference evidence="1" key="1">
    <citation type="submission" date="2021-05" db="EMBL/GenBank/DDBJ databases">
        <authorList>
            <person name="Alioto T."/>
            <person name="Alioto T."/>
            <person name="Gomez Garrido J."/>
        </authorList>
    </citation>
    <scope>NUCLEOTIDE SEQUENCE</scope>
</reference>
<dbReference type="EMBL" id="HBUF01535686">
    <property type="protein sequence ID" value="CAG6753219.1"/>
    <property type="molecule type" value="Transcribed_RNA"/>
</dbReference>
<dbReference type="EMBL" id="HBUF01535687">
    <property type="protein sequence ID" value="CAG6753221.1"/>
    <property type="molecule type" value="Transcribed_RNA"/>
</dbReference>
<evidence type="ECO:0000313" key="1">
    <source>
        <dbReference type="EMBL" id="CAG6674959.1"/>
    </source>
</evidence>
<name>A0A8D8WYD4_9HEMI</name>